<reference evidence="1 2" key="1">
    <citation type="submission" date="2020-02" db="EMBL/GenBank/DDBJ databases">
        <title>Genomic and physiological characterization of two novel Nitrospinaceae genera.</title>
        <authorList>
            <person name="Mueller A.J."/>
            <person name="Jung M.-Y."/>
            <person name="Strachan C.R."/>
            <person name="Herbold C.W."/>
            <person name="Kirkegaard R.H."/>
            <person name="Daims H."/>
        </authorList>
    </citation>
    <scope>NUCLEOTIDE SEQUENCE [LARGE SCALE GENOMIC DNA]</scope>
    <source>
        <strain evidence="1">EB</strain>
    </source>
</reference>
<organism evidence="1 2">
    <name type="scientific">Candidatus Nitronauta litoralis</name>
    <dbReference type="NCBI Taxonomy" id="2705533"/>
    <lineage>
        <taxon>Bacteria</taxon>
        <taxon>Pseudomonadati</taxon>
        <taxon>Nitrospinota/Tectimicrobiota group</taxon>
        <taxon>Nitrospinota</taxon>
        <taxon>Nitrospinia</taxon>
        <taxon>Nitrospinales</taxon>
        <taxon>Nitrospinaceae</taxon>
        <taxon>Candidatus Nitronauta</taxon>
    </lineage>
</organism>
<dbReference type="AlphaFoldDB" id="A0A7T0BTQ7"/>
<sequence length="59" mass="6350">MNKSLRQKLFLQVRSHRLLFCPSLGGFNDLQAEISTGEEGGGLDGAVGNSKVLAIPHNQ</sequence>
<proteinExistence type="predicted"/>
<evidence type="ECO:0000313" key="1">
    <source>
        <dbReference type="EMBL" id="QPJ60849.1"/>
    </source>
</evidence>
<evidence type="ECO:0000313" key="2">
    <source>
        <dbReference type="Proteomes" id="UP000594688"/>
    </source>
</evidence>
<accession>A0A7T0BTQ7</accession>
<dbReference type="EMBL" id="CP048685">
    <property type="protein sequence ID" value="QPJ60849.1"/>
    <property type="molecule type" value="Genomic_DNA"/>
</dbReference>
<gene>
    <name evidence="1" type="ORF">G3M70_02675</name>
</gene>
<dbReference type="KEGG" id="nli:G3M70_02675"/>
<name>A0A7T0BTQ7_9BACT</name>
<protein>
    <submittedName>
        <fullName evidence="1">Uncharacterized protein</fullName>
    </submittedName>
</protein>
<dbReference type="Proteomes" id="UP000594688">
    <property type="component" value="Chromosome"/>
</dbReference>